<dbReference type="AlphaFoldDB" id="A0A068NN85"/>
<dbReference type="InterPro" id="IPR018062">
    <property type="entry name" value="HTH_AraC-typ_CS"/>
</dbReference>
<gene>
    <name evidence="5" type="ORF">OP10G_1645</name>
</gene>
<dbReference type="Pfam" id="PF12833">
    <property type="entry name" value="HTH_18"/>
    <property type="match status" value="1"/>
</dbReference>
<dbReference type="GO" id="GO:0003700">
    <property type="term" value="F:DNA-binding transcription factor activity"/>
    <property type="evidence" value="ECO:0007669"/>
    <property type="project" value="InterPro"/>
</dbReference>
<dbReference type="InterPro" id="IPR050204">
    <property type="entry name" value="AraC_XylS_family_regulators"/>
</dbReference>
<dbReference type="InterPro" id="IPR009057">
    <property type="entry name" value="Homeodomain-like_sf"/>
</dbReference>
<feature type="domain" description="HTH araC/xylS-type" evidence="4">
    <location>
        <begin position="14"/>
        <end position="112"/>
    </location>
</feature>
<dbReference type="SMART" id="SM00342">
    <property type="entry name" value="HTH_ARAC"/>
    <property type="match status" value="1"/>
</dbReference>
<dbReference type="HOGENOM" id="CLU_000445_81_13_0"/>
<dbReference type="SUPFAM" id="SSF46689">
    <property type="entry name" value="Homeodomain-like"/>
    <property type="match status" value="2"/>
</dbReference>
<dbReference type="PANTHER" id="PTHR46796">
    <property type="entry name" value="HTH-TYPE TRANSCRIPTIONAL ACTIVATOR RHAS-RELATED"/>
    <property type="match status" value="1"/>
</dbReference>
<evidence type="ECO:0000313" key="6">
    <source>
        <dbReference type="Proteomes" id="UP000027982"/>
    </source>
</evidence>
<evidence type="ECO:0000256" key="1">
    <source>
        <dbReference type="ARBA" id="ARBA00023015"/>
    </source>
</evidence>
<dbReference type="eggNOG" id="COG2207">
    <property type="taxonomic scope" value="Bacteria"/>
</dbReference>
<dbReference type="InterPro" id="IPR018060">
    <property type="entry name" value="HTH_AraC"/>
</dbReference>
<protein>
    <submittedName>
        <fullName evidence="5">Transcriptional regulator, AraC family</fullName>
    </submittedName>
</protein>
<dbReference type="GO" id="GO:0043565">
    <property type="term" value="F:sequence-specific DNA binding"/>
    <property type="evidence" value="ECO:0007669"/>
    <property type="project" value="InterPro"/>
</dbReference>
<keyword evidence="1" id="KW-0805">Transcription regulation</keyword>
<evidence type="ECO:0000313" key="5">
    <source>
        <dbReference type="EMBL" id="AIE85013.1"/>
    </source>
</evidence>
<keyword evidence="3" id="KW-0804">Transcription</keyword>
<dbReference type="RefSeq" id="WP_038474721.1">
    <property type="nucleotide sequence ID" value="NZ_CP007139.1"/>
</dbReference>
<keyword evidence="6" id="KW-1185">Reference proteome</keyword>
<evidence type="ECO:0000256" key="2">
    <source>
        <dbReference type="ARBA" id="ARBA00023125"/>
    </source>
</evidence>
<reference evidence="5 6" key="1">
    <citation type="journal article" date="2014" name="PLoS ONE">
        <title>The first complete genome sequence of the class fimbriimonadia in the phylum armatimonadetes.</title>
        <authorList>
            <person name="Hu Z.Y."/>
            <person name="Wang Y.Z."/>
            <person name="Im W.T."/>
            <person name="Wang S.Y."/>
            <person name="Zhao G.P."/>
            <person name="Zheng H.J."/>
            <person name="Quan Z.X."/>
        </authorList>
    </citation>
    <scope>NUCLEOTIDE SEQUENCE [LARGE SCALE GENOMIC DNA]</scope>
    <source>
        <strain evidence="5">Gsoil 348</strain>
    </source>
</reference>
<dbReference type="Proteomes" id="UP000027982">
    <property type="component" value="Chromosome"/>
</dbReference>
<name>A0A068NN85_FIMGI</name>
<dbReference type="STRING" id="661478.OP10G_1645"/>
<dbReference type="InterPro" id="IPR020449">
    <property type="entry name" value="Tscrpt_reg_AraC-type_HTH"/>
</dbReference>
<dbReference type="PROSITE" id="PS01124">
    <property type="entry name" value="HTH_ARAC_FAMILY_2"/>
    <property type="match status" value="1"/>
</dbReference>
<dbReference type="OrthoDB" id="2060755at2"/>
<evidence type="ECO:0000259" key="4">
    <source>
        <dbReference type="PROSITE" id="PS01124"/>
    </source>
</evidence>
<proteinExistence type="predicted"/>
<keyword evidence="2" id="KW-0238">DNA-binding</keyword>
<dbReference type="EMBL" id="CP007139">
    <property type="protein sequence ID" value="AIE85013.1"/>
    <property type="molecule type" value="Genomic_DNA"/>
</dbReference>
<organism evidence="5 6">
    <name type="scientific">Fimbriimonas ginsengisoli Gsoil 348</name>
    <dbReference type="NCBI Taxonomy" id="661478"/>
    <lineage>
        <taxon>Bacteria</taxon>
        <taxon>Bacillati</taxon>
        <taxon>Armatimonadota</taxon>
        <taxon>Fimbriimonadia</taxon>
        <taxon>Fimbriimonadales</taxon>
        <taxon>Fimbriimonadaceae</taxon>
        <taxon>Fimbriimonas</taxon>
    </lineage>
</organism>
<dbReference type="KEGG" id="fgi:OP10G_1645"/>
<dbReference type="PRINTS" id="PR00032">
    <property type="entry name" value="HTHARAC"/>
</dbReference>
<dbReference type="Gene3D" id="1.10.10.60">
    <property type="entry name" value="Homeodomain-like"/>
    <property type="match status" value="2"/>
</dbReference>
<dbReference type="PROSITE" id="PS00041">
    <property type="entry name" value="HTH_ARAC_FAMILY_1"/>
    <property type="match status" value="1"/>
</dbReference>
<evidence type="ECO:0000256" key="3">
    <source>
        <dbReference type="ARBA" id="ARBA00023163"/>
    </source>
</evidence>
<accession>A0A068NN85</accession>
<sequence length="146" mass="16649">MKERIHHGTQIHLERARDLIVARLDEPVSLAEAAREACLSPFHFHRLFVRTYGQTPHAFLTARRIDQAKRLLAEGDLTVTEICFSLGYESLGTFSTRFQRIVGCSPTQYRIGAARHFALSSLRPYRFIPTCFTRRHAPVVVSAPSR</sequence>